<feature type="region of interest" description="Disordered" evidence="9">
    <location>
        <begin position="616"/>
        <end position="642"/>
    </location>
</feature>
<dbReference type="Pfam" id="PF07526">
    <property type="entry name" value="POX"/>
    <property type="match status" value="1"/>
</dbReference>
<dbReference type="InterPro" id="IPR009057">
    <property type="entry name" value="Homeodomain-like_sf"/>
</dbReference>
<dbReference type="PROSITE" id="PS50071">
    <property type="entry name" value="HOMEOBOX_2"/>
    <property type="match status" value="1"/>
</dbReference>
<dbReference type="Proteomes" id="UP001180020">
    <property type="component" value="Unassembled WGS sequence"/>
</dbReference>
<comment type="similarity">
    <text evidence="2">Belongs to the TALE/BELL homeobox family.</text>
</comment>
<reference evidence="11" key="2">
    <citation type="submission" date="2023-06" db="EMBL/GenBank/DDBJ databases">
        <authorList>
            <person name="Ma L."/>
            <person name="Liu K.-W."/>
            <person name="Li Z."/>
            <person name="Hsiao Y.-Y."/>
            <person name="Qi Y."/>
            <person name="Fu T."/>
            <person name="Tang G."/>
            <person name="Zhang D."/>
            <person name="Sun W.-H."/>
            <person name="Liu D.-K."/>
            <person name="Li Y."/>
            <person name="Chen G.-Z."/>
            <person name="Liu X.-D."/>
            <person name="Liao X.-Y."/>
            <person name="Jiang Y.-T."/>
            <person name="Yu X."/>
            <person name="Hao Y."/>
            <person name="Huang J."/>
            <person name="Zhao X.-W."/>
            <person name="Ke S."/>
            <person name="Chen Y.-Y."/>
            <person name="Wu W.-L."/>
            <person name="Hsu J.-L."/>
            <person name="Lin Y.-F."/>
            <person name="Huang M.-D."/>
            <person name="Li C.-Y."/>
            <person name="Huang L."/>
            <person name="Wang Z.-W."/>
            <person name="Zhao X."/>
            <person name="Zhong W.-Y."/>
            <person name="Peng D.-H."/>
            <person name="Ahmad S."/>
            <person name="Lan S."/>
            <person name="Zhang J.-S."/>
            <person name="Tsai W.-C."/>
            <person name="Van De Peer Y."/>
            <person name="Liu Z.-J."/>
        </authorList>
    </citation>
    <scope>NUCLEOTIDE SEQUENCE</scope>
    <source>
        <strain evidence="11">CP</strain>
        <tissue evidence="11">Leaves</tissue>
    </source>
</reference>
<feature type="region of interest" description="Disordered" evidence="9">
    <location>
        <begin position="218"/>
        <end position="250"/>
    </location>
</feature>
<dbReference type="InterPro" id="IPR001356">
    <property type="entry name" value="HD"/>
</dbReference>
<feature type="DNA-binding region" description="Homeobox" evidence="8">
    <location>
        <begin position="539"/>
        <end position="601"/>
    </location>
</feature>
<dbReference type="SUPFAM" id="SSF46689">
    <property type="entry name" value="Homeodomain-like"/>
    <property type="match status" value="1"/>
</dbReference>
<dbReference type="PANTHER" id="PTHR11850">
    <property type="entry name" value="HOMEOBOX PROTEIN TRANSCRIPTION FACTORS"/>
    <property type="match status" value="1"/>
</dbReference>
<keyword evidence="3" id="KW-0805">Transcription regulation</keyword>
<evidence type="ECO:0000256" key="7">
    <source>
        <dbReference type="ARBA" id="ARBA00023242"/>
    </source>
</evidence>
<accession>A0AAV9CKN9</accession>
<dbReference type="AlphaFoldDB" id="A0AAV9CKN9"/>
<comment type="caution">
    <text evidence="11">The sequence shown here is derived from an EMBL/GenBank/DDBJ whole genome shotgun (WGS) entry which is preliminary data.</text>
</comment>
<evidence type="ECO:0000256" key="1">
    <source>
        <dbReference type="ARBA" id="ARBA00004123"/>
    </source>
</evidence>
<dbReference type="GO" id="GO:0005634">
    <property type="term" value="C:nucleus"/>
    <property type="evidence" value="ECO:0007669"/>
    <property type="project" value="UniProtKB-SubCell"/>
</dbReference>
<protein>
    <submittedName>
        <fullName evidence="11">BEL1-like homeodomain protein 9</fullName>
    </submittedName>
</protein>
<dbReference type="SMART" id="SM00389">
    <property type="entry name" value="HOX"/>
    <property type="match status" value="1"/>
</dbReference>
<evidence type="ECO:0000256" key="8">
    <source>
        <dbReference type="PROSITE-ProRule" id="PRU00108"/>
    </source>
</evidence>
<gene>
    <name evidence="11" type="primary">BLH9</name>
    <name evidence="11" type="ORF">QJS10_CPB18g01661</name>
</gene>
<sequence length="747" mass="81721">MSENFSSRCMNPTSKLENTLLGMRNHVAQQIRRDKLREAHGHSPRDPHANPDLNLVRPSSIRNCEQLYDPAEMFSTGVLNFPLNAHLDSNPQSSGFWKGLSSQQPPCDWNTCGHRTSVGADGLLSGAVKGIINNPSIDLSNQGVQVPFCSPPFYQNDLHEMISTSVVDQPNNSSCGDGGSELALLPGYNDMTSSASRPNCALPWLNRSVVDGQQWIGETGRVENKSTEDGGAYGSAAKTTNERNNNQGGLSLSLASRHPSEMQVVHFQDGSEDLPFSNPQEQKMSSVSFYGCSNNSTGDKGYWSSIQSIVGQSMDARRAVGPLGPFTGYATILKSSRFLRPAQQLLDDFCGRGIADQCRVPDRHLGEASSLCGASIVVNEVSAIGGSSGASTSSLYSSNECRGEGGTGIGGTSLADGPEVQKRRAKLLYLLDEVSRRYTQYKQQMQLVVSSFESVAGLSDATPYTSLALKTVSKHFRCLKNAISNQIQHISQALGDELATLPGKLDKGETAPRLKYIDQNHRKQKASENFGFLDHNPHNWRPQRGLPERAVSVLRAWLFDHFLHPYPSDTDKHMLATRTGLSRNQVSNWFINARVRVWKPMVEEIHMLETKGVTNMDISSANSDKTPISNNEHQPAASANHHQLQTDQIMMGTLDIRSDGSSPNVESIENLEQWHREKRSRMEDHPIASGIHPGLLGLIPCQEGLDIGGLGAVSLTLGLRHGTDSAQQQQHQVRSLFGGQMVRDFAV</sequence>
<organism evidence="11 12">
    <name type="scientific">Acorus calamus</name>
    <name type="common">Sweet flag</name>
    <dbReference type="NCBI Taxonomy" id="4465"/>
    <lineage>
        <taxon>Eukaryota</taxon>
        <taxon>Viridiplantae</taxon>
        <taxon>Streptophyta</taxon>
        <taxon>Embryophyta</taxon>
        <taxon>Tracheophyta</taxon>
        <taxon>Spermatophyta</taxon>
        <taxon>Magnoliopsida</taxon>
        <taxon>Liliopsida</taxon>
        <taxon>Acoraceae</taxon>
        <taxon>Acorus</taxon>
    </lineage>
</organism>
<dbReference type="FunFam" id="1.10.10.60:FF:000117">
    <property type="entry name" value="BEL1-like homeodomain protein 9"/>
    <property type="match status" value="1"/>
</dbReference>
<evidence type="ECO:0000256" key="3">
    <source>
        <dbReference type="ARBA" id="ARBA00023015"/>
    </source>
</evidence>
<dbReference type="InterPro" id="IPR006563">
    <property type="entry name" value="POX_dom"/>
</dbReference>
<comment type="subcellular location">
    <subcellularLocation>
        <location evidence="1 8">Nucleus</location>
    </subcellularLocation>
</comment>
<keyword evidence="4 8" id="KW-0238">DNA-binding</keyword>
<dbReference type="CDD" id="cd00086">
    <property type="entry name" value="homeodomain"/>
    <property type="match status" value="1"/>
</dbReference>
<evidence type="ECO:0000256" key="4">
    <source>
        <dbReference type="ARBA" id="ARBA00023125"/>
    </source>
</evidence>
<reference evidence="11" key="1">
    <citation type="journal article" date="2023" name="Nat. Commun.">
        <title>Diploid and tetraploid genomes of Acorus and the evolution of monocots.</title>
        <authorList>
            <person name="Ma L."/>
            <person name="Liu K.W."/>
            <person name="Li Z."/>
            <person name="Hsiao Y.Y."/>
            <person name="Qi Y."/>
            <person name="Fu T."/>
            <person name="Tang G.D."/>
            <person name="Zhang D."/>
            <person name="Sun W.H."/>
            <person name="Liu D.K."/>
            <person name="Li Y."/>
            <person name="Chen G.Z."/>
            <person name="Liu X.D."/>
            <person name="Liao X.Y."/>
            <person name="Jiang Y.T."/>
            <person name="Yu X."/>
            <person name="Hao Y."/>
            <person name="Huang J."/>
            <person name="Zhao X.W."/>
            <person name="Ke S."/>
            <person name="Chen Y.Y."/>
            <person name="Wu W.L."/>
            <person name="Hsu J.L."/>
            <person name="Lin Y.F."/>
            <person name="Huang M.D."/>
            <person name="Li C.Y."/>
            <person name="Huang L."/>
            <person name="Wang Z.W."/>
            <person name="Zhao X."/>
            <person name="Zhong W.Y."/>
            <person name="Peng D.H."/>
            <person name="Ahmad S."/>
            <person name="Lan S."/>
            <person name="Zhang J.S."/>
            <person name="Tsai W.C."/>
            <person name="Van de Peer Y."/>
            <person name="Liu Z.J."/>
        </authorList>
    </citation>
    <scope>NUCLEOTIDE SEQUENCE</scope>
    <source>
        <strain evidence="11">CP</strain>
    </source>
</reference>
<dbReference type="EMBL" id="JAUJYO010000018">
    <property type="protein sequence ID" value="KAK1289217.1"/>
    <property type="molecule type" value="Genomic_DNA"/>
</dbReference>
<feature type="domain" description="Homeobox" evidence="10">
    <location>
        <begin position="537"/>
        <end position="600"/>
    </location>
</feature>
<keyword evidence="7 8" id="KW-0539">Nucleus</keyword>
<evidence type="ECO:0000313" key="12">
    <source>
        <dbReference type="Proteomes" id="UP001180020"/>
    </source>
</evidence>
<evidence type="ECO:0000256" key="9">
    <source>
        <dbReference type="SAM" id="MobiDB-lite"/>
    </source>
</evidence>
<dbReference type="GO" id="GO:0003677">
    <property type="term" value="F:DNA binding"/>
    <property type="evidence" value="ECO:0007669"/>
    <property type="project" value="UniProtKB-UniRule"/>
</dbReference>
<evidence type="ECO:0000259" key="10">
    <source>
        <dbReference type="PROSITE" id="PS50071"/>
    </source>
</evidence>
<evidence type="ECO:0000256" key="6">
    <source>
        <dbReference type="ARBA" id="ARBA00023163"/>
    </source>
</evidence>
<feature type="compositionally biased region" description="Polar residues" evidence="9">
    <location>
        <begin position="616"/>
        <end position="633"/>
    </location>
</feature>
<feature type="compositionally biased region" description="Polar residues" evidence="9">
    <location>
        <begin position="237"/>
        <end position="250"/>
    </location>
</feature>
<evidence type="ECO:0000313" key="11">
    <source>
        <dbReference type="EMBL" id="KAK1289217.1"/>
    </source>
</evidence>
<evidence type="ECO:0000256" key="2">
    <source>
        <dbReference type="ARBA" id="ARBA00006454"/>
    </source>
</evidence>
<dbReference type="GO" id="GO:0006355">
    <property type="term" value="P:regulation of DNA-templated transcription"/>
    <property type="evidence" value="ECO:0007669"/>
    <property type="project" value="InterPro"/>
</dbReference>
<evidence type="ECO:0000256" key="5">
    <source>
        <dbReference type="ARBA" id="ARBA00023155"/>
    </source>
</evidence>
<dbReference type="Pfam" id="PF05920">
    <property type="entry name" value="Homeobox_KN"/>
    <property type="match status" value="1"/>
</dbReference>
<dbReference type="InterPro" id="IPR008422">
    <property type="entry name" value="KN_HD"/>
</dbReference>
<name>A0AAV9CKN9_ACOCL</name>
<keyword evidence="5 8" id="KW-0371">Homeobox</keyword>
<keyword evidence="12" id="KW-1185">Reference proteome</keyword>
<keyword evidence="6" id="KW-0804">Transcription</keyword>
<dbReference type="Gene3D" id="1.10.10.60">
    <property type="entry name" value="Homeodomain-like"/>
    <property type="match status" value="1"/>
</dbReference>
<dbReference type="SMART" id="SM00574">
    <property type="entry name" value="POX"/>
    <property type="match status" value="1"/>
</dbReference>
<proteinExistence type="inferred from homology"/>
<dbReference type="InterPro" id="IPR050224">
    <property type="entry name" value="TALE_homeobox"/>
</dbReference>